<name>A0AAV1CAW2_OLDCO</name>
<evidence type="ECO:0000313" key="3">
    <source>
        <dbReference type="EMBL" id="CAI9092756.1"/>
    </source>
</evidence>
<dbReference type="PANTHER" id="PTHR46008">
    <property type="entry name" value="LEAF RUST 10 DISEASE-RESISTANCE LOCUS RECEPTOR-LIKE PROTEIN KINASE-LIKE 1.4"/>
    <property type="match status" value="1"/>
</dbReference>
<protein>
    <submittedName>
        <fullName evidence="3">OLC1v1028082C1</fullName>
    </submittedName>
</protein>
<evidence type="ECO:0000313" key="4">
    <source>
        <dbReference type="Proteomes" id="UP001161247"/>
    </source>
</evidence>
<dbReference type="GO" id="GO:0005524">
    <property type="term" value="F:ATP binding"/>
    <property type="evidence" value="ECO:0007669"/>
    <property type="project" value="UniProtKB-KW"/>
</dbReference>
<organism evidence="3 4">
    <name type="scientific">Oldenlandia corymbosa var. corymbosa</name>
    <dbReference type="NCBI Taxonomy" id="529605"/>
    <lineage>
        <taxon>Eukaryota</taxon>
        <taxon>Viridiplantae</taxon>
        <taxon>Streptophyta</taxon>
        <taxon>Embryophyta</taxon>
        <taxon>Tracheophyta</taxon>
        <taxon>Spermatophyta</taxon>
        <taxon>Magnoliopsida</taxon>
        <taxon>eudicotyledons</taxon>
        <taxon>Gunneridae</taxon>
        <taxon>Pentapetalae</taxon>
        <taxon>asterids</taxon>
        <taxon>lamiids</taxon>
        <taxon>Gentianales</taxon>
        <taxon>Rubiaceae</taxon>
        <taxon>Rubioideae</taxon>
        <taxon>Spermacoceae</taxon>
        <taxon>Hedyotis-Oldenlandia complex</taxon>
        <taxon>Oldenlandia</taxon>
    </lineage>
</organism>
<evidence type="ECO:0000256" key="2">
    <source>
        <dbReference type="ARBA" id="ARBA00022840"/>
    </source>
</evidence>
<sequence length="99" mass="10406">MTLADLAVLRIQMGLLNQVVDPTLVLDGEAIEGVSAVAELAFRCVAADKDDRPDAKEVVEELKRIRGRTRVVGGGAGALRPSNCSNVIVPDNSTTGTMS</sequence>
<dbReference type="EMBL" id="OX459119">
    <property type="protein sequence ID" value="CAI9092756.1"/>
    <property type="molecule type" value="Genomic_DNA"/>
</dbReference>
<dbReference type="Gene3D" id="1.10.510.10">
    <property type="entry name" value="Transferase(Phosphotransferase) domain 1"/>
    <property type="match status" value="1"/>
</dbReference>
<keyword evidence="1" id="KW-0547">Nucleotide-binding</keyword>
<dbReference type="Proteomes" id="UP001161247">
    <property type="component" value="Chromosome 2"/>
</dbReference>
<dbReference type="GO" id="GO:0016301">
    <property type="term" value="F:kinase activity"/>
    <property type="evidence" value="ECO:0007669"/>
    <property type="project" value="TreeGrafter"/>
</dbReference>
<dbReference type="PANTHER" id="PTHR46008:SF18">
    <property type="entry name" value="PROTEIN KINASE DOMAIN-CONTAINING PROTEIN"/>
    <property type="match status" value="1"/>
</dbReference>
<keyword evidence="4" id="KW-1185">Reference proteome</keyword>
<proteinExistence type="predicted"/>
<reference evidence="3" key="1">
    <citation type="submission" date="2023-03" db="EMBL/GenBank/DDBJ databases">
        <authorList>
            <person name="Julca I."/>
        </authorList>
    </citation>
    <scope>NUCLEOTIDE SEQUENCE</scope>
</reference>
<accession>A0AAV1CAW2</accession>
<evidence type="ECO:0000256" key="1">
    <source>
        <dbReference type="ARBA" id="ARBA00022741"/>
    </source>
</evidence>
<dbReference type="AlphaFoldDB" id="A0AAV1CAW2"/>
<gene>
    <name evidence="3" type="ORF">OLC1_LOCUS4338</name>
</gene>
<keyword evidence="2" id="KW-0067">ATP-binding</keyword>